<dbReference type="GO" id="GO:0005886">
    <property type="term" value="C:plasma membrane"/>
    <property type="evidence" value="ECO:0007669"/>
    <property type="project" value="UniProtKB-SubCell"/>
</dbReference>
<keyword evidence="10 19" id="KW-0812">Transmembrane</keyword>
<accession>A0A5C4MNG0</accession>
<sequence>MLPDGVLLAVGTFTVLPVAPPSTVDRARARTAMLLAPFAVLPLAVVVAVVVACGDRLGLPAVLTGALAVGGLAVGTRVLHLDGLADTADGLSAPYDRERRLAIMKSGDVGPAGVVALVLVLLIQAAALGSMAGRPYGWLLAGALVCVSRTACAVACARPVPAATPTGLGAAVAGSVPVAAGFAAGVAAAALLTGAVAAAGGAWWLGPLAVVAAALVVGALVRRAVAVIGGITGDVIGAAIELALVALCIVVSAR</sequence>
<keyword evidence="12 19" id="KW-1133">Transmembrane helix</keyword>
<evidence type="ECO:0000256" key="7">
    <source>
        <dbReference type="ARBA" id="ARBA00022475"/>
    </source>
</evidence>
<feature type="transmembrane region" description="Helical" evidence="19">
    <location>
        <begin position="202"/>
        <end position="221"/>
    </location>
</feature>
<dbReference type="PANTHER" id="PTHR34148">
    <property type="entry name" value="ADENOSYLCOBINAMIDE-GDP RIBAZOLETRANSFERASE"/>
    <property type="match status" value="1"/>
</dbReference>
<comment type="catalytic activity">
    <reaction evidence="17 19">
        <text>alpha-ribazole + adenosylcob(III)inamide-GDP = adenosylcob(III)alamin + GMP + H(+)</text>
        <dbReference type="Rhea" id="RHEA:16049"/>
        <dbReference type="ChEBI" id="CHEBI:10329"/>
        <dbReference type="ChEBI" id="CHEBI:15378"/>
        <dbReference type="ChEBI" id="CHEBI:18408"/>
        <dbReference type="ChEBI" id="CHEBI:58115"/>
        <dbReference type="ChEBI" id="CHEBI:60487"/>
        <dbReference type="EC" id="2.7.8.26"/>
    </reaction>
</comment>
<feature type="transmembrane region" description="Helical" evidence="19">
    <location>
        <begin position="31"/>
        <end position="53"/>
    </location>
</feature>
<evidence type="ECO:0000256" key="4">
    <source>
        <dbReference type="ARBA" id="ARBA00010561"/>
    </source>
</evidence>
<evidence type="ECO:0000313" key="21">
    <source>
        <dbReference type="EMBL" id="TNC47195.1"/>
    </source>
</evidence>
<comment type="caution">
    <text evidence="20">The sequence shown here is derived from an EMBL/GenBank/DDBJ whole genome shotgun (WGS) entry which is preliminary data.</text>
</comment>
<dbReference type="HAMAP" id="MF_00719">
    <property type="entry name" value="CobS"/>
    <property type="match status" value="1"/>
</dbReference>
<comment type="subcellular location">
    <subcellularLocation>
        <location evidence="2 19">Cell membrane</location>
        <topology evidence="2 19">Multi-pass membrane protein</topology>
    </subcellularLocation>
</comment>
<evidence type="ECO:0000256" key="18">
    <source>
        <dbReference type="ARBA" id="ARBA00049504"/>
    </source>
</evidence>
<evidence type="ECO:0000256" key="17">
    <source>
        <dbReference type="ARBA" id="ARBA00048623"/>
    </source>
</evidence>
<evidence type="ECO:0000256" key="2">
    <source>
        <dbReference type="ARBA" id="ARBA00004651"/>
    </source>
</evidence>
<evidence type="ECO:0000256" key="10">
    <source>
        <dbReference type="ARBA" id="ARBA00022692"/>
    </source>
</evidence>
<comment type="cofactor">
    <cofactor evidence="1 19">
        <name>Mg(2+)</name>
        <dbReference type="ChEBI" id="CHEBI:18420"/>
    </cofactor>
</comment>
<reference evidence="20 22" key="1">
    <citation type="submission" date="2019-05" db="EMBL/GenBank/DDBJ databases">
        <title>Mumia sp. nov., isolated from the intestinal contents of plateau pika (Ochotona curzoniae) in the Qinghai-Tibet plateau of China.</title>
        <authorList>
            <person name="Tian Z."/>
        </authorList>
    </citation>
    <scope>NUCLEOTIDE SEQUENCE [LARGE SCALE GENOMIC DNA]</scope>
    <source>
        <strain evidence="22">527</strain>
        <strain evidence="20">Z527</strain>
    </source>
</reference>
<comment type="pathway">
    <text evidence="3 19">Cofactor biosynthesis; adenosylcobalamin biosynthesis; adenosylcobalamin from cob(II)yrinate a,c-diamide: step 7/7.</text>
</comment>
<comment type="catalytic activity">
    <reaction evidence="18 19">
        <text>alpha-ribazole 5'-phosphate + adenosylcob(III)inamide-GDP = adenosylcob(III)alamin 5'-phosphate + GMP + H(+)</text>
        <dbReference type="Rhea" id="RHEA:23560"/>
        <dbReference type="ChEBI" id="CHEBI:15378"/>
        <dbReference type="ChEBI" id="CHEBI:57918"/>
        <dbReference type="ChEBI" id="CHEBI:58115"/>
        <dbReference type="ChEBI" id="CHEBI:60487"/>
        <dbReference type="ChEBI" id="CHEBI:60493"/>
        <dbReference type="EC" id="2.7.8.26"/>
    </reaction>
</comment>
<dbReference type="GO" id="GO:0051073">
    <property type="term" value="F:adenosylcobinamide-GDP ribazoletransferase activity"/>
    <property type="evidence" value="ECO:0007669"/>
    <property type="project" value="UniProtKB-UniRule"/>
</dbReference>
<evidence type="ECO:0000256" key="5">
    <source>
        <dbReference type="ARBA" id="ARBA00013200"/>
    </source>
</evidence>
<dbReference type="GO" id="GO:0008818">
    <property type="term" value="F:cobalamin 5'-phosphate synthase activity"/>
    <property type="evidence" value="ECO:0007669"/>
    <property type="project" value="UniProtKB-UniRule"/>
</dbReference>
<keyword evidence="13 19" id="KW-0472">Membrane</keyword>
<dbReference type="Pfam" id="PF02654">
    <property type="entry name" value="CobS"/>
    <property type="match status" value="1"/>
</dbReference>
<organism evidence="20 22">
    <name type="scientific">Mumia zhuanghuii</name>
    <dbReference type="NCBI Taxonomy" id="2585211"/>
    <lineage>
        <taxon>Bacteria</taxon>
        <taxon>Bacillati</taxon>
        <taxon>Actinomycetota</taxon>
        <taxon>Actinomycetes</taxon>
        <taxon>Propionibacteriales</taxon>
        <taxon>Nocardioidaceae</taxon>
        <taxon>Mumia</taxon>
    </lineage>
</organism>
<dbReference type="PANTHER" id="PTHR34148:SF1">
    <property type="entry name" value="ADENOSYLCOBINAMIDE-GDP RIBAZOLETRANSFERASE"/>
    <property type="match status" value="1"/>
</dbReference>
<evidence type="ECO:0000256" key="11">
    <source>
        <dbReference type="ARBA" id="ARBA00022842"/>
    </source>
</evidence>
<dbReference type="EC" id="2.7.8.26" evidence="5 19"/>
<evidence type="ECO:0000256" key="9">
    <source>
        <dbReference type="ARBA" id="ARBA00022679"/>
    </source>
</evidence>
<dbReference type="Proteomes" id="UP000306740">
    <property type="component" value="Unassembled WGS sequence"/>
</dbReference>
<comment type="similarity">
    <text evidence="4 19">Belongs to the CobS family.</text>
</comment>
<proteinExistence type="inferred from homology"/>
<keyword evidence="8 19" id="KW-0169">Cobalamin biosynthesis</keyword>
<dbReference type="InterPro" id="IPR003805">
    <property type="entry name" value="CobS"/>
</dbReference>
<evidence type="ECO:0000256" key="19">
    <source>
        <dbReference type="HAMAP-Rule" id="MF_00719"/>
    </source>
</evidence>
<evidence type="ECO:0000256" key="14">
    <source>
        <dbReference type="ARBA" id="ARBA00025228"/>
    </source>
</evidence>
<feature type="transmembrane region" description="Helical" evidence="19">
    <location>
        <begin position="109"/>
        <end position="130"/>
    </location>
</feature>
<evidence type="ECO:0000256" key="8">
    <source>
        <dbReference type="ARBA" id="ARBA00022573"/>
    </source>
</evidence>
<feature type="transmembrane region" description="Helical" evidence="19">
    <location>
        <begin position="233"/>
        <end position="253"/>
    </location>
</feature>
<keyword evidence="7 19" id="KW-1003">Cell membrane</keyword>
<gene>
    <name evidence="19" type="primary">cobS</name>
    <name evidence="21" type="ORF">FHE65_11150</name>
    <name evidence="20" type="ORF">FHE65_12525</name>
</gene>
<feature type="transmembrane region" description="Helical" evidence="19">
    <location>
        <begin position="136"/>
        <end position="156"/>
    </location>
</feature>
<keyword evidence="11 19" id="KW-0460">Magnesium</keyword>
<evidence type="ECO:0000256" key="13">
    <source>
        <dbReference type="ARBA" id="ARBA00023136"/>
    </source>
</evidence>
<evidence type="ECO:0000256" key="15">
    <source>
        <dbReference type="ARBA" id="ARBA00032605"/>
    </source>
</evidence>
<evidence type="ECO:0000313" key="22">
    <source>
        <dbReference type="Proteomes" id="UP000306740"/>
    </source>
</evidence>
<dbReference type="OrthoDB" id="9794223at2"/>
<dbReference type="GO" id="GO:0009236">
    <property type="term" value="P:cobalamin biosynthetic process"/>
    <property type="evidence" value="ECO:0007669"/>
    <property type="project" value="UniProtKB-UniRule"/>
</dbReference>
<dbReference type="EMBL" id="VDFR01000056">
    <property type="protein sequence ID" value="TNC46474.1"/>
    <property type="molecule type" value="Genomic_DNA"/>
</dbReference>
<protein>
    <recommendedName>
        <fullName evidence="6 19">Adenosylcobinamide-GDP ribazoletransferase</fullName>
        <ecNumber evidence="5 19">2.7.8.26</ecNumber>
    </recommendedName>
    <alternativeName>
        <fullName evidence="16 19">Cobalamin synthase</fullName>
    </alternativeName>
    <alternativeName>
        <fullName evidence="15 19">Cobalamin-5'-phosphate synthase</fullName>
    </alternativeName>
</protein>
<keyword evidence="9 19" id="KW-0808">Transferase</keyword>
<dbReference type="AlphaFoldDB" id="A0A5C4MNG0"/>
<evidence type="ECO:0000256" key="12">
    <source>
        <dbReference type="ARBA" id="ARBA00022989"/>
    </source>
</evidence>
<evidence type="ECO:0000256" key="16">
    <source>
        <dbReference type="ARBA" id="ARBA00032853"/>
    </source>
</evidence>
<evidence type="ECO:0000256" key="1">
    <source>
        <dbReference type="ARBA" id="ARBA00001946"/>
    </source>
</evidence>
<evidence type="ECO:0000313" key="20">
    <source>
        <dbReference type="EMBL" id="TNC46474.1"/>
    </source>
</evidence>
<dbReference type="UniPathway" id="UPA00148">
    <property type="reaction ID" value="UER00238"/>
</dbReference>
<evidence type="ECO:0000256" key="3">
    <source>
        <dbReference type="ARBA" id="ARBA00004663"/>
    </source>
</evidence>
<dbReference type="EMBL" id="VDFR01000048">
    <property type="protein sequence ID" value="TNC47195.1"/>
    <property type="molecule type" value="Genomic_DNA"/>
</dbReference>
<feature type="transmembrane region" description="Helical" evidence="19">
    <location>
        <begin position="168"/>
        <end position="196"/>
    </location>
</feature>
<comment type="function">
    <text evidence="14 19">Joins adenosylcobinamide-GDP and alpha-ribazole to generate adenosylcobalamin (Ado-cobalamin). Also synthesizes adenosylcobalamin 5'-phosphate from adenosylcobinamide-GDP and alpha-ribazole 5'-phosphate.</text>
</comment>
<evidence type="ECO:0000256" key="6">
    <source>
        <dbReference type="ARBA" id="ARBA00015850"/>
    </source>
</evidence>
<name>A0A5C4MNG0_9ACTN</name>